<evidence type="ECO:0000259" key="2">
    <source>
        <dbReference type="Pfam" id="PF00857"/>
    </source>
</evidence>
<evidence type="ECO:0000256" key="1">
    <source>
        <dbReference type="ARBA" id="ARBA00006336"/>
    </source>
</evidence>
<evidence type="ECO:0000313" key="4">
    <source>
        <dbReference type="Proteomes" id="UP000008141"/>
    </source>
</evidence>
<dbReference type="InterPro" id="IPR036380">
    <property type="entry name" value="Isochorismatase-like_sf"/>
</dbReference>
<dbReference type="PANTHER" id="PTHR47044">
    <property type="entry name" value="OS02G0276400 PROTEIN"/>
    <property type="match status" value="1"/>
</dbReference>
<proteinExistence type="inferred from homology"/>
<dbReference type="InterPro" id="IPR000868">
    <property type="entry name" value="Isochorismatase-like_dom"/>
</dbReference>
<keyword evidence="4" id="KW-1185">Reference proteome</keyword>
<dbReference type="InParanoid" id="E1Z932"/>
<dbReference type="eggNOG" id="ENOG502QS7S">
    <property type="taxonomic scope" value="Eukaryota"/>
</dbReference>
<dbReference type="Proteomes" id="UP000008141">
    <property type="component" value="Unassembled WGS sequence"/>
</dbReference>
<dbReference type="OMA" id="WHKSNAL"/>
<accession>E1Z932</accession>
<organism evidence="4">
    <name type="scientific">Chlorella variabilis</name>
    <name type="common">Green alga</name>
    <dbReference type="NCBI Taxonomy" id="554065"/>
    <lineage>
        <taxon>Eukaryota</taxon>
        <taxon>Viridiplantae</taxon>
        <taxon>Chlorophyta</taxon>
        <taxon>core chlorophytes</taxon>
        <taxon>Trebouxiophyceae</taxon>
        <taxon>Chlorellales</taxon>
        <taxon>Chlorellaceae</taxon>
        <taxon>Chlorella clade</taxon>
        <taxon>Chlorella</taxon>
    </lineage>
</organism>
<reference evidence="3 4" key="1">
    <citation type="journal article" date="2010" name="Plant Cell">
        <title>The Chlorella variabilis NC64A genome reveals adaptation to photosymbiosis, coevolution with viruses, and cryptic sex.</title>
        <authorList>
            <person name="Blanc G."/>
            <person name="Duncan G."/>
            <person name="Agarkova I."/>
            <person name="Borodovsky M."/>
            <person name="Gurnon J."/>
            <person name="Kuo A."/>
            <person name="Lindquist E."/>
            <person name="Lucas S."/>
            <person name="Pangilinan J."/>
            <person name="Polle J."/>
            <person name="Salamov A."/>
            <person name="Terry A."/>
            <person name="Yamada T."/>
            <person name="Dunigan D.D."/>
            <person name="Grigoriev I.V."/>
            <person name="Claverie J.M."/>
            <person name="Van Etten J.L."/>
        </authorList>
    </citation>
    <scope>NUCLEOTIDE SEQUENCE [LARGE SCALE GENOMIC DNA]</scope>
    <source>
        <strain evidence="3 4">NC64A</strain>
    </source>
</reference>
<comment type="similarity">
    <text evidence="1">Belongs to the isochorismatase family.</text>
</comment>
<dbReference type="EMBL" id="GL433839">
    <property type="protein sequence ID" value="EFN57708.1"/>
    <property type="molecule type" value="Genomic_DNA"/>
</dbReference>
<name>E1Z932_CHLVA</name>
<dbReference type="CDD" id="cd00431">
    <property type="entry name" value="cysteine_hydrolases"/>
    <property type="match status" value="1"/>
</dbReference>
<dbReference type="SUPFAM" id="SSF52499">
    <property type="entry name" value="Isochorismatase-like hydrolases"/>
    <property type="match status" value="1"/>
</dbReference>
<dbReference type="FunCoup" id="E1Z932">
    <property type="interactions" value="395"/>
</dbReference>
<dbReference type="AlphaFoldDB" id="E1Z932"/>
<dbReference type="OrthoDB" id="167809at2759"/>
<evidence type="ECO:0000313" key="3">
    <source>
        <dbReference type="EMBL" id="EFN57708.1"/>
    </source>
</evidence>
<dbReference type="KEGG" id="cvr:CHLNCDRAFT_50982"/>
<sequence>MPIMGHILTGRPTWEYQEVLLVIDMQNDFCLPDAVLCVKGAMACLPAVIAAVELARRKAVEIIWVIREHDPSGIDVELFREPMFRLGRSSTVRGTPGAELVAGLAVRPGERIVIKRRFSAFFDTELDRVCRRMGVGRVTPNCIRGTAWDAIALDYPQVTVLSDATASSTDEVQQANLYDLRAVSVDTPTVAEWAAQLGDVHD</sequence>
<protein>
    <recommendedName>
        <fullName evidence="2">Isochorismatase-like domain-containing protein</fullName>
    </recommendedName>
</protein>
<dbReference type="Gene3D" id="3.40.50.850">
    <property type="entry name" value="Isochorismatase-like"/>
    <property type="match status" value="1"/>
</dbReference>
<gene>
    <name evidence="3" type="ORF">CHLNCDRAFT_50982</name>
</gene>
<dbReference type="STRING" id="554065.E1Z932"/>
<feature type="domain" description="Isochorismatase-like" evidence="2">
    <location>
        <begin position="19"/>
        <end position="182"/>
    </location>
</feature>
<dbReference type="GeneID" id="17357015"/>
<dbReference type="Pfam" id="PF00857">
    <property type="entry name" value="Isochorismatase"/>
    <property type="match status" value="1"/>
</dbReference>
<dbReference type="RefSeq" id="XP_005849810.1">
    <property type="nucleotide sequence ID" value="XM_005849748.1"/>
</dbReference>